<keyword evidence="3" id="KW-1185">Reference proteome</keyword>
<organism evidence="2 3">
    <name type="scientific">Mycobacterium stomatepiae</name>
    <dbReference type="NCBI Taxonomy" id="470076"/>
    <lineage>
        <taxon>Bacteria</taxon>
        <taxon>Bacillati</taxon>
        <taxon>Actinomycetota</taxon>
        <taxon>Actinomycetes</taxon>
        <taxon>Mycobacteriales</taxon>
        <taxon>Mycobacteriaceae</taxon>
        <taxon>Mycobacterium</taxon>
        <taxon>Mycobacterium simiae complex</taxon>
    </lineage>
</organism>
<accession>A0A7I7Q2G6</accession>
<name>A0A7I7Q2G6_9MYCO</name>
<dbReference type="EMBL" id="AP022587">
    <property type="protein sequence ID" value="BBY20600.1"/>
    <property type="molecule type" value="Genomic_DNA"/>
</dbReference>
<sequence>MRLAAITGGGTVIMNAASNAAAAPRACIAVCSVLTAIALSQVMYGTTAANIRCDAAPIHGPLVSSLITEL</sequence>
<dbReference type="Proteomes" id="UP000467130">
    <property type="component" value="Chromosome"/>
</dbReference>
<feature type="chain" id="PRO_5029754224" evidence="1">
    <location>
        <begin position="23"/>
        <end position="70"/>
    </location>
</feature>
<evidence type="ECO:0000313" key="2">
    <source>
        <dbReference type="EMBL" id="BBY20600.1"/>
    </source>
</evidence>
<protein>
    <submittedName>
        <fullName evidence="2">Uncharacterized protein</fullName>
    </submittedName>
</protein>
<reference evidence="2 3" key="1">
    <citation type="journal article" date="2019" name="Emerg. Microbes Infect.">
        <title>Comprehensive subspecies identification of 175 nontuberculous mycobacteria species based on 7547 genomic profiles.</title>
        <authorList>
            <person name="Matsumoto Y."/>
            <person name="Kinjo T."/>
            <person name="Motooka D."/>
            <person name="Nabeya D."/>
            <person name="Jung N."/>
            <person name="Uechi K."/>
            <person name="Horii T."/>
            <person name="Iida T."/>
            <person name="Fujita J."/>
            <person name="Nakamura S."/>
        </authorList>
    </citation>
    <scope>NUCLEOTIDE SEQUENCE [LARGE SCALE GENOMIC DNA]</scope>
    <source>
        <strain evidence="2 3">JCM 17783</strain>
    </source>
</reference>
<feature type="signal peptide" evidence="1">
    <location>
        <begin position="1"/>
        <end position="22"/>
    </location>
</feature>
<evidence type="ECO:0000256" key="1">
    <source>
        <dbReference type="SAM" id="SignalP"/>
    </source>
</evidence>
<dbReference type="AlphaFoldDB" id="A0A7I7Q2G6"/>
<keyword evidence="1" id="KW-0732">Signal</keyword>
<evidence type="ECO:0000313" key="3">
    <source>
        <dbReference type="Proteomes" id="UP000467130"/>
    </source>
</evidence>
<gene>
    <name evidence="2" type="ORF">MSTO_08050</name>
</gene>
<dbReference type="KEGG" id="msto:MSTO_08050"/>
<proteinExistence type="predicted"/>